<dbReference type="InterPro" id="IPR000182">
    <property type="entry name" value="GNAT_dom"/>
</dbReference>
<dbReference type="GO" id="GO:0004343">
    <property type="term" value="F:glucosamine 6-phosphate N-acetyltransferase activity"/>
    <property type="evidence" value="ECO:0007669"/>
    <property type="project" value="TreeGrafter"/>
</dbReference>
<dbReference type="STRING" id="1852522.SAMN06295960_2065"/>
<dbReference type="AlphaFoldDB" id="A0A1X7K4U2"/>
<dbReference type="Pfam" id="PF13673">
    <property type="entry name" value="Acetyltransf_10"/>
    <property type="match status" value="1"/>
</dbReference>
<evidence type="ECO:0000313" key="3">
    <source>
        <dbReference type="Proteomes" id="UP000193834"/>
    </source>
</evidence>
<dbReference type="Gene3D" id="3.40.630.30">
    <property type="match status" value="1"/>
</dbReference>
<keyword evidence="2" id="KW-0012">Acyltransferase</keyword>
<organism evidence="2 3">
    <name type="scientific">Paenibacillus aquistagni</name>
    <dbReference type="NCBI Taxonomy" id="1852522"/>
    <lineage>
        <taxon>Bacteria</taxon>
        <taxon>Bacillati</taxon>
        <taxon>Bacillota</taxon>
        <taxon>Bacilli</taxon>
        <taxon>Bacillales</taxon>
        <taxon>Paenibacillaceae</taxon>
        <taxon>Paenibacillus</taxon>
    </lineage>
</organism>
<dbReference type="CDD" id="cd04301">
    <property type="entry name" value="NAT_SF"/>
    <property type="match status" value="1"/>
</dbReference>
<dbReference type="SUPFAM" id="SSF55729">
    <property type="entry name" value="Acyl-CoA N-acyltransferases (Nat)"/>
    <property type="match status" value="1"/>
</dbReference>
<proteinExistence type="predicted"/>
<gene>
    <name evidence="2" type="ORF">SAMN06295960_2065</name>
</gene>
<keyword evidence="2" id="KW-0808">Transferase</keyword>
<accession>A0A1X7K4U2</accession>
<reference evidence="2 3" key="1">
    <citation type="submission" date="2017-04" db="EMBL/GenBank/DDBJ databases">
        <authorList>
            <person name="Afonso C.L."/>
            <person name="Miller P.J."/>
            <person name="Scott M.A."/>
            <person name="Spackman E."/>
            <person name="Goraichik I."/>
            <person name="Dimitrov K.M."/>
            <person name="Suarez D.L."/>
            <person name="Swayne D.E."/>
        </authorList>
    </citation>
    <scope>NUCLEOTIDE SEQUENCE [LARGE SCALE GENOMIC DNA]</scope>
    <source>
        <strain evidence="2 3">11</strain>
    </source>
</reference>
<name>A0A1X7K4U2_9BACL</name>
<feature type="domain" description="N-acetyltransferase" evidence="1">
    <location>
        <begin position="3"/>
        <end position="146"/>
    </location>
</feature>
<dbReference type="PANTHER" id="PTHR13355">
    <property type="entry name" value="GLUCOSAMINE 6-PHOSPHATE N-ACETYLTRANSFERASE"/>
    <property type="match status" value="1"/>
</dbReference>
<dbReference type="InterPro" id="IPR016181">
    <property type="entry name" value="Acyl_CoA_acyltransferase"/>
</dbReference>
<protein>
    <submittedName>
        <fullName evidence="2">Predicted N-acyltransferase, GNAT family</fullName>
    </submittedName>
</protein>
<dbReference type="PROSITE" id="PS51186">
    <property type="entry name" value="GNAT"/>
    <property type="match status" value="1"/>
</dbReference>
<dbReference type="Proteomes" id="UP000193834">
    <property type="component" value="Unassembled WGS sequence"/>
</dbReference>
<dbReference type="InterPro" id="IPR039143">
    <property type="entry name" value="GNPNAT1-like"/>
</dbReference>
<keyword evidence="3" id="KW-1185">Reference proteome</keyword>
<sequence>MINTVRVTTEEERQAAFSIREKVFVEEQGVLLADEFDDYDESHEDGADHLLVYADAVPAGTGRLRVVEGEAKLERICILSSYRKHGIGRVIIAALEQWAKEKGLAHAKLHGQTQAEGFYHKLGYHTASEMFMEDGIPHVLMKKTLSE</sequence>
<evidence type="ECO:0000313" key="2">
    <source>
        <dbReference type="EMBL" id="SMG35952.1"/>
    </source>
</evidence>
<dbReference type="PANTHER" id="PTHR13355:SF9">
    <property type="entry name" value="ACETYLTRANSFERASE BSU40680-RELATED"/>
    <property type="match status" value="1"/>
</dbReference>
<evidence type="ECO:0000259" key="1">
    <source>
        <dbReference type="PROSITE" id="PS51186"/>
    </source>
</evidence>
<dbReference type="EMBL" id="FXAZ01000002">
    <property type="protein sequence ID" value="SMG35952.1"/>
    <property type="molecule type" value="Genomic_DNA"/>
</dbReference>